<feature type="region of interest" description="Disordered" evidence="1">
    <location>
        <begin position="359"/>
        <end position="381"/>
    </location>
</feature>
<feature type="region of interest" description="Disordered" evidence="1">
    <location>
        <begin position="209"/>
        <end position="346"/>
    </location>
</feature>
<evidence type="ECO:0000313" key="3">
    <source>
        <dbReference type="WBParaSite" id="maker-unitig_36690-snap-gene-0.2-mRNA-1"/>
    </source>
</evidence>
<evidence type="ECO:0000256" key="1">
    <source>
        <dbReference type="SAM" id="MobiDB-lite"/>
    </source>
</evidence>
<organism evidence="2 3">
    <name type="scientific">Macrostomum lignano</name>
    <dbReference type="NCBI Taxonomy" id="282301"/>
    <lineage>
        <taxon>Eukaryota</taxon>
        <taxon>Metazoa</taxon>
        <taxon>Spiralia</taxon>
        <taxon>Lophotrochozoa</taxon>
        <taxon>Platyhelminthes</taxon>
        <taxon>Rhabditophora</taxon>
        <taxon>Macrostomorpha</taxon>
        <taxon>Macrostomida</taxon>
        <taxon>Macrostomidae</taxon>
        <taxon>Macrostomum</taxon>
    </lineage>
</organism>
<feature type="compositionally biased region" description="Low complexity" evidence="1">
    <location>
        <begin position="337"/>
        <end position="346"/>
    </location>
</feature>
<keyword evidence="2" id="KW-1185">Reference proteome</keyword>
<sequence length="716" mass="76991">TAVIIKAQLLSAACPCSAASAAGDHAADLALPDSASNSSPDDAARDCTTASNDAGAFNRSGGPASGHSQEPRRAVSIIARCAAAILVRHQNSGCWNCWAALSCLRRHARSSSGRIFDSSARESGERRRWETLMTCFRRPEGASGRTVQLWSSWSAAPGSSICCRMGNDERSFGQRLCLQAEFRGIKYLGISIHASRPRMARAAASRGESCTRPWTGSRRAEDEPLKCHAGAARASPKPGGRLRHPAGGKERAVQQMQHSLRAGPVTAPCANEKRSWSRRRSAGGQICHSPSAPAAPAAANSSKYFSSSNGAGGGIPPAKLPGVNCPAAPPPTPRTPPTTTAALVSAASATPAASAVRRCSCRPGGMQRPPAGDPEAPPAAAELDGPYRRLAAAASVMDMNDERGRRRIDVDDFEDNLSCRPTAGQRQGRRSRHRSRLEDQEGAATLLASTTRWFGHIVATNSPRVVGVDALSEQDQLLPWPCAAFPCWSGSCRPALCRRQFERELFRRRAAPSCCCCLPSMTLEKSVKFKTSLQQLSQGDQSNRLRDFLQANSDRVERLKTDLKTAEECYSLVKTRFGEGNATGGQRCVLQHPAPLPLPDVTRLRSENEQRRAAAAELNELLARSGPAAPHPRKHTRTIEDGALDDIMSDFSRALTCGRRSSTGSARLRAIDCARSGVAPGRRRRGRRPLLLPSPLDRRLAKEQRLSRVSCCLNTT</sequence>
<feature type="compositionally biased region" description="Low complexity" evidence="1">
    <location>
        <begin position="289"/>
        <end position="302"/>
    </location>
</feature>
<accession>A0A1I8FKI2</accession>
<protein>
    <submittedName>
        <fullName evidence="3">FCH domain-containing protein</fullName>
    </submittedName>
</protein>
<name>A0A1I8FKI2_9PLAT</name>
<feature type="compositionally biased region" description="Pro residues" evidence="1">
    <location>
        <begin position="327"/>
        <end position="336"/>
    </location>
</feature>
<feature type="region of interest" description="Disordered" evidence="1">
    <location>
        <begin position="415"/>
        <end position="439"/>
    </location>
</feature>
<evidence type="ECO:0000313" key="2">
    <source>
        <dbReference type="Proteomes" id="UP000095280"/>
    </source>
</evidence>
<reference evidence="3" key="1">
    <citation type="submission" date="2016-11" db="UniProtKB">
        <authorList>
            <consortium name="WormBaseParasite"/>
        </authorList>
    </citation>
    <scope>IDENTIFICATION</scope>
</reference>
<dbReference type="Proteomes" id="UP000095280">
    <property type="component" value="Unplaced"/>
</dbReference>
<dbReference type="WBParaSite" id="maker-unitig_36690-snap-gene-0.2-mRNA-1">
    <property type="protein sequence ID" value="maker-unitig_36690-snap-gene-0.2-mRNA-1"/>
    <property type="gene ID" value="maker-unitig_36690-snap-gene-0.2"/>
</dbReference>
<proteinExistence type="predicted"/>
<dbReference type="AlphaFoldDB" id="A0A1I8FKI2"/>